<dbReference type="Proteomes" id="UP000002484">
    <property type="component" value="Chromosome"/>
</dbReference>
<organism evidence="2 3">
    <name type="scientific">Pseudofrankia inefficax (strain DSM 45817 / CECT 9037 / DDB 130130 / EuI1c)</name>
    <name type="common">Frankia inefficax</name>
    <dbReference type="NCBI Taxonomy" id="298654"/>
    <lineage>
        <taxon>Bacteria</taxon>
        <taxon>Bacillati</taxon>
        <taxon>Actinomycetota</taxon>
        <taxon>Actinomycetes</taxon>
        <taxon>Frankiales</taxon>
        <taxon>Frankiaceae</taxon>
        <taxon>Pseudofrankia</taxon>
    </lineage>
</organism>
<dbReference type="InterPro" id="IPR041657">
    <property type="entry name" value="HTH_17"/>
</dbReference>
<proteinExistence type="predicted"/>
<feature type="domain" description="Helix-turn-helix" evidence="1">
    <location>
        <begin position="5"/>
        <end position="55"/>
    </location>
</feature>
<evidence type="ECO:0000313" key="3">
    <source>
        <dbReference type="Proteomes" id="UP000002484"/>
    </source>
</evidence>
<dbReference type="InParanoid" id="E3J645"/>
<sequence>MTEELMTSRQVSEFLNVPAATLRTWRLRGSGPQSFRLCGTVRYRRSVVEAWLAEQEQAGQVGR</sequence>
<protein>
    <submittedName>
        <fullName evidence="2">Transcriptional regulator, MerR family</fullName>
    </submittedName>
</protein>
<evidence type="ECO:0000259" key="1">
    <source>
        <dbReference type="Pfam" id="PF12728"/>
    </source>
</evidence>
<reference evidence="2 3" key="1">
    <citation type="submission" date="2010-10" db="EMBL/GenBank/DDBJ databases">
        <title>Complete sequence of Frankia sp. EuI1c.</title>
        <authorList>
            <consortium name="US DOE Joint Genome Institute"/>
            <person name="Lucas S."/>
            <person name="Copeland A."/>
            <person name="Lapidus A."/>
            <person name="Cheng J.-F."/>
            <person name="Bruce D."/>
            <person name="Goodwin L."/>
            <person name="Pitluck S."/>
            <person name="Chertkov O."/>
            <person name="Detter J.C."/>
            <person name="Han C."/>
            <person name="Tapia R."/>
            <person name="Land M."/>
            <person name="Hauser L."/>
            <person name="Jeffries C."/>
            <person name="Kyrpides N."/>
            <person name="Ivanova N."/>
            <person name="Mikhailova N."/>
            <person name="Beauchemin N."/>
            <person name="Sen A."/>
            <person name="Sur S.A."/>
            <person name="Gtari M."/>
            <person name="Wall L."/>
            <person name="Tisa L."/>
            <person name="Woyke T."/>
        </authorList>
    </citation>
    <scope>NUCLEOTIDE SEQUENCE [LARGE SCALE GENOMIC DNA]</scope>
    <source>
        <strain evidence="3">DSM 45817 / CECT 9037 / EuI1c</strain>
    </source>
</reference>
<gene>
    <name evidence="2" type="ordered locus">FraEuI1c_0250</name>
</gene>
<dbReference type="InterPro" id="IPR009061">
    <property type="entry name" value="DNA-bd_dom_put_sf"/>
</dbReference>
<dbReference type="SUPFAM" id="SSF46955">
    <property type="entry name" value="Putative DNA-binding domain"/>
    <property type="match status" value="1"/>
</dbReference>
<dbReference type="Pfam" id="PF12728">
    <property type="entry name" value="HTH_17"/>
    <property type="match status" value="1"/>
</dbReference>
<dbReference type="KEGG" id="fri:FraEuI1c_0250"/>
<evidence type="ECO:0000313" key="2">
    <source>
        <dbReference type="EMBL" id="ADP78336.1"/>
    </source>
</evidence>
<name>E3J645_PSEI1</name>
<dbReference type="STRING" id="298654.FraEuI1c_0250"/>
<dbReference type="HOGENOM" id="CLU_140176_9_1_11"/>
<keyword evidence="3" id="KW-1185">Reference proteome</keyword>
<dbReference type="OrthoDB" id="4330189at2"/>
<dbReference type="AlphaFoldDB" id="E3J645"/>
<dbReference type="EMBL" id="CP002299">
    <property type="protein sequence ID" value="ADP78336.1"/>
    <property type="molecule type" value="Genomic_DNA"/>
</dbReference>
<dbReference type="RefSeq" id="WP_013421459.1">
    <property type="nucleotide sequence ID" value="NC_014666.1"/>
</dbReference>
<accession>E3J645</accession>